<protein>
    <recommendedName>
        <fullName evidence="3">Lipoprotein</fullName>
    </recommendedName>
</protein>
<dbReference type="AlphaFoldDB" id="A0A0S2SPB5"/>
<dbReference type="KEGG" id="asr:WL1483_4178"/>
<evidence type="ECO:0000313" key="2">
    <source>
        <dbReference type="Proteomes" id="UP000058114"/>
    </source>
</evidence>
<dbReference type="Pfam" id="PF07273">
    <property type="entry name" value="DUF1439"/>
    <property type="match status" value="1"/>
</dbReference>
<dbReference type="Proteomes" id="UP000058114">
    <property type="component" value="Chromosome"/>
</dbReference>
<evidence type="ECO:0008006" key="3">
    <source>
        <dbReference type="Google" id="ProtNLM"/>
    </source>
</evidence>
<proteinExistence type="predicted"/>
<accession>A0A0S2SPB5</accession>
<sequence>MVLQSLLLSLALLAPGQSEVSEQQLTTLLNQKGQIERQVQMKGLFDARLQLTEGEVELGRQQPGMARVTGRGTATITMGNKPPVDARLFVTLDGKPRHEPQNHALYLDEARVVEYRMEPKEAQQQYGIMVNLLLQSLQQRLQGQPVYRLDGKDAHTRWWRDNLNGIEVLPGKLKLTLKETVGKERG</sequence>
<dbReference type="Gene3D" id="3.15.10.40">
    <property type="entry name" value="Uncharacterised protein PF07273, DUF1439"/>
    <property type="match status" value="1"/>
</dbReference>
<organism evidence="1 2">
    <name type="scientific">Aeromonas schubertii</name>
    <dbReference type="NCBI Taxonomy" id="652"/>
    <lineage>
        <taxon>Bacteria</taxon>
        <taxon>Pseudomonadati</taxon>
        <taxon>Pseudomonadota</taxon>
        <taxon>Gammaproteobacteria</taxon>
        <taxon>Aeromonadales</taxon>
        <taxon>Aeromonadaceae</taxon>
        <taxon>Aeromonas</taxon>
    </lineage>
</organism>
<reference evidence="1 2" key="2">
    <citation type="journal article" date="2016" name="Genome Announc.">
        <title>Complete Genome Sequence of the Highly Virulent Aeromonas schubertii Strain WL1483, Isolated from Diseased Snakehead Fish (Channa argus) in China.</title>
        <authorList>
            <person name="Liu L."/>
            <person name="Li N."/>
            <person name="Zhang D."/>
            <person name="Fu X."/>
            <person name="Shi C."/>
            <person name="Lin Q."/>
            <person name="Hao G."/>
        </authorList>
    </citation>
    <scope>NUCLEOTIDE SEQUENCE [LARGE SCALE GENOMIC DNA]</scope>
    <source>
        <strain evidence="1 2">WL1483</strain>
    </source>
</reference>
<evidence type="ECO:0000313" key="1">
    <source>
        <dbReference type="EMBL" id="ALP43597.1"/>
    </source>
</evidence>
<dbReference type="PATRIC" id="fig|652.5.peg.1561"/>
<dbReference type="EMBL" id="CP013067">
    <property type="protein sequence ID" value="ALP43597.1"/>
    <property type="molecule type" value="Genomic_DNA"/>
</dbReference>
<reference evidence="2" key="1">
    <citation type="submission" date="2015-10" db="EMBL/GenBank/DDBJ databases">
        <title>Complete Genome Sequence of Aeromonas schubertii strain WL1483.</title>
        <authorList>
            <person name="Liu L."/>
        </authorList>
    </citation>
    <scope>NUCLEOTIDE SEQUENCE [LARGE SCALE GENOMIC DNA]</scope>
    <source>
        <strain evidence="2">WL1483</strain>
    </source>
</reference>
<gene>
    <name evidence="1" type="ORF">WL1483_4178</name>
</gene>
<dbReference type="InterPro" id="IPR010835">
    <property type="entry name" value="DUF1439"/>
</dbReference>
<dbReference type="RefSeq" id="WP_060585169.1">
    <property type="nucleotide sequence ID" value="NZ_CP013067.1"/>
</dbReference>
<name>A0A0S2SPB5_9GAMM</name>